<evidence type="ECO:0000313" key="4">
    <source>
        <dbReference type="Proteomes" id="UP001140560"/>
    </source>
</evidence>
<reference evidence="3" key="1">
    <citation type="submission" date="2022-10" db="EMBL/GenBank/DDBJ databases">
        <title>Tapping the CABI collections for fungal endophytes: first genome assemblies for Collariella, Neodidymelliopsis, Ascochyta clinopodiicola, Didymella pomorum, Didymosphaeria variabile, Neocosmospora piperis and Neocucurbitaria cava.</title>
        <authorList>
            <person name="Hill R."/>
        </authorList>
    </citation>
    <scope>NUCLEOTIDE SEQUENCE</scope>
    <source>
        <strain evidence="3">IMI 356814</strain>
    </source>
</reference>
<proteinExistence type="predicted"/>
<dbReference type="OrthoDB" id="3695248at2759"/>
<feature type="compositionally biased region" description="Low complexity" evidence="1">
    <location>
        <begin position="191"/>
        <end position="217"/>
    </location>
</feature>
<dbReference type="Proteomes" id="UP001140560">
    <property type="component" value="Unassembled WGS sequence"/>
</dbReference>
<evidence type="ECO:0000256" key="1">
    <source>
        <dbReference type="SAM" id="MobiDB-lite"/>
    </source>
</evidence>
<feature type="signal peptide" evidence="2">
    <location>
        <begin position="1"/>
        <end position="21"/>
    </location>
</feature>
<evidence type="ECO:0000313" key="3">
    <source>
        <dbReference type="EMBL" id="KAJ4372867.1"/>
    </source>
</evidence>
<dbReference type="AlphaFoldDB" id="A0A9W8YB73"/>
<comment type="caution">
    <text evidence="3">The sequence shown here is derived from an EMBL/GenBank/DDBJ whole genome shotgun (WGS) entry which is preliminary data.</text>
</comment>
<name>A0A9W8YB73_9PLEO</name>
<feature type="region of interest" description="Disordered" evidence="1">
    <location>
        <begin position="111"/>
        <end position="147"/>
    </location>
</feature>
<protein>
    <recommendedName>
        <fullName evidence="5">Extracellular membrane protein CFEM domain-containing protein</fullName>
    </recommendedName>
</protein>
<feature type="chain" id="PRO_5040803202" description="Extracellular membrane protein CFEM domain-containing protein" evidence="2">
    <location>
        <begin position="22"/>
        <end position="223"/>
    </location>
</feature>
<sequence>MLSFIAHRLLFAQVLVLGVAAHRDWWLQGLPKCWQSCLSSTEDGCNSTKCVCKSTEDSASYLPDAVSCAASQCDVDDWALDLVLGPLQLYCSAIDCSIPDQVMASAYAAATSTEEPSQATATAQSSTKTKDSEPQTTTGSDDGQDLTSTVKTTLTQTTTDADGNTIQLVVPIIIGPSGMSTGDVVTSTVDGSASSTEAASSTIASPSPGAEGSSSSEWQWEPV</sequence>
<keyword evidence="2" id="KW-0732">Signal</keyword>
<evidence type="ECO:0000256" key="2">
    <source>
        <dbReference type="SAM" id="SignalP"/>
    </source>
</evidence>
<gene>
    <name evidence="3" type="ORF">N0V83_003158</name>
</gene>
<keyword evidence="4" id="KW-1185">Reference proteome</keyword>
<feature type="compositionally biased region" description="Low complexity" evidence="1">
    <location>
        <begin position="111"/>
        <end position="127"/>
    </location>
</feature>
<evidence type="ECO:0008006" key="5">
    <source>
        <dbReference type="Google" id="ProtNLM"/>
    </source>
</evidence>
<feature type="region of interest" description="Disordered" evidence="1">
    <location>
        <begin position="184"/>
        <end position="223"/>
    </location>
</feature>
<organism evidence="3 4">
    <name type="scientific">Neocucurbitaria cava</name>
    <dbReference type="NCBI Taxonomy" id="798079"/>
    <lineage>
        <taxon>Eukaryota</taxon>
        <taxon>Fungi</taxon>
        <taxon>Dikarya</taxon>
        <taxon>Ascomycota</taxon>
        <taxon>Pezizomycotina</taxon>
        <taxon>Dothideomycetes</taxon>
        <taxon>Pleosporomycetidae</taxon>
        <taxon>Pleosporales</taxon>
        <taxon>Pleosporineae</taxon>
        <taxon>Cucurbitariaceae</taxon>
        <taxon>Neocucurbitaria</taxon>
    </lineage>
</organism>
<accession>A0A9W8YB73</accession>
<dbReference type="EMBL" id="JAPEUY010000005">
    <property type="protein sequence ID" value="KAJ4372867.1"/>
    <property type="molecule type" value="Genomic_DNA"/>
</dbReference>